<name>A0AAV7KHS6_9METZ</name>
<protein>
    <recommendedName>
        <fullName evidence="1">Reverse transcriptase domain-containing protein</fullName>
    </recommendedName>
</protein>
<keyword evidence="3" id="KW-1185">Reference proteome</keyword>
<evidence type="ECO:0000259" key="1">
    <source>
        <dbReference type="PROSITE" id="PS50878"/>
    </source>
</evidence>
<evidence type="ECO:0000313" key="2">
    <source>
        <dbReference type="EMBL" id="KAI6660159.1"/>
    </source>
</evidence>
<dbReference type="AlphaFoldDB" id="A0AAV7KHS6"/>
<dbReference type="EMBL" id="JAKMXF010000041">
    <property type="protein sequence ID" value="KAI6660159.1"/>
    <property type="molecule type" value="Genomic_DNA"/>
</dbReference>
<dbReference type="PROSITE" id="PS50878">
    <property type="entry name" value="RT_POL"/>
    <property type="match status" value="1"/>
</dbReference>
<gene>
    <name evidence="2" type="ORF">LOD99_10551</name>
</gene>
<accession>A0AAV7KHS6</accession>
<sequence>MAVTLQTLLTFGLNFQIPTENATPFQSPFMHTLRLNENLPPLTHFQIPHFKRKTYETFKMNLEDIKQNLKKEKATILPVDKGTGLVIITKKTLNRIYNAYTQDKQQISPWQAIILTRKLREALLLYNPELQTLQEDDRTPTFYFKVKIHKDTFPAVEDYELTNIFTFSSDPITLLPFFRPVVNHASSLTSLSSSIITPMLQPIIRQQPYHHKDAKDALNSLFEYGPPLKLYAQDVKDFYPSTPHSLIEAALDFFIPQNESLNNLIEKTLNMNFITDGEKIYHLGPTGIPQGLSCSPELAQLATAYLLRNYIPPPMEKFSVYFDDLTATFPIPQELLTPYLLKEAPDNFLQDIQYLPESKTLIPYKSKERNPVPLHYHSYHPHDLQNIPTGYAFRLATQTTHPHKTLNNLLSYYLPLLNRASYPLKHAIEIMTTTAYFPIIKHSTTNQQQEEPYTAILTSWSQTRPTYSQLAPLIINKPIKLIYTIPLAPLKALISYSKPPVGHPYIPDVDHDDICRICDHYNPTVHSKINTPIIPCATYRMIYALRHPDHPTVMYVGQAGATRRNILQRPHLHRIAQHLNKNNQLTWEILQLIPAHFRTPSKTITTLETKWAERLRSGYYFNNNNNNNNNNNSSILSSQLGILKRIYHSKN</sequence>
<organism evidence="2 3">
    <name type="scientific">Oopsacas minuta</name>
    <dbReference type="NCBI Taxonomy" id="111878"/>
    <lineage>
        <taxon>Eukaryota</taxon>
        <taxon>Metazoa</taxon>
        <taxon>Porifera</taxon>
        <taxon>Hexactinellida</taxon>
        <taxon>Hexasterophora</taxon>
        <taxon>Lyssacinosida</taxon>
        <taxon>Leucopsacidae</taxon>
        <taxon>Oopsacas</taxon>
    </lineage>
</organism>
<dbReference type="Pfam" id="PF00078">
    <property type="entry name" value="RVT_1"/>
    <property type="match status" value="1"/>
</dbReference>
<evidence type="ECO:0000313" key="3">
    <source>
        <dbReference type="Proteomes" id="UP001165289"/>
    </source>
</evidence>
<dbReference type="InterPro" id="IPR000477">
    <property type="entry name" value="RT_dom"/>
</dbReference>
<dbReference type="Proteomes" id="UP001165289">
    <property type="component" value="Unassembled WGS sequence"/>
</dbReference>
<reference evidence="2 3" key="1">
    <citation type="journal article" date="2023" name="BMC Biol.">
        <title>The compact genome of the sponge Oopsacas minuta (Hexactinellida) is lacking key metazoan core genes.</title>
        <authorList>
            <person name="Santini S."/>
            <person name="Schenkelaars Q."/>
            <person name="Jourda C."/>
            <person name="Duchesne M."/>
            <person name="Belahbib H."/>
            <person name="Rocher C."/>
            <person name="Selva M."/>
            <person name="Riesgo A."/>
            <person name="Vervoort M."/>
            <person name="Leys S.P."/>
            <person name="Kodjabachian L."/>
            <person name="Le Bivic A."/>
            <person name="Borchiellini C."/>
            <person name="Claverie J.M."/>
            <person name="Renard E."/>
        </authorList>
    </citation>
    <scope>NUCLEOTIDE SEQUENCE [LARGE SCALE GENOMIC DNA]</scope>
    <source>
        <strain evidence="2">SPO-2</strain>
    </source>
</reference>
<comment type="caution">
    <text evidence="2">The sequence shown here is derived from an EMBL/GenBank/DDBJ whole genome shotgun (WGS) entry which is preliminary data.</text>
</comment>
<proteinExistence type="predicted"/>
<feature type="domain" description="Reverse transcriptase" evidence="1">
    <location>
        <begin position="145"/>
        <end position="381"/>
    </location>
</feature>